<dbReference type="EMBL" id="JAFICZ010000001">
    <property type="protein sequence ID" value="MBP1290408.1"/>
    <property type="molecule type" value="Genomic_DNA"/>
</dbReference>
<feature type="transmembrane region" description="Helical" evidence="1">
    <location>
        <begin position="70"/>
        <end position="95"/>
    </location>
</feature>
<sequence length="202" mass="22983">MIKTLLAPIRAVTRFPLVQFAVVIFVIFVLQAADDSSLFGQIFGGLDRLVDETVRSVSAVFTVKSFTKSWLTFGFMIAYVYLAFWLMLLICGAVMRSLIDYAGRMNFLWSRNLIARSRGVAAYRAWLPLEKIRPRHIPQQAWEEQFAWPPNDRPPYLPLGQRVLRAAAAYVLIITLALVILQFLTPFHVLTWLGATLGYRTG</sequence>
<protein>
    <submittedName>
        <fullName evidence="2">Uncharacterized protein</fullName>
    </submittedName>
</protein>
<name>A0A8I2C182_BRAEL</name>
<evidence type="ECO:0000313" key="2">
    <source>
        <dbReference type="EMBL" id="MBP1290408.1"/>
    </source>
</evidence>
<dbReference type="AlphaFoldDB" id="A0A8I2C182"/>
<dbReference type="RefSeq" id="WP_028343746.1">
    <property type="nucleotide sequence ID" value="NZ_CP126003.1"/>
</dbReference>
<gene>
    <name evidence="2" type="ORF">JOH49_000161</name>
</gene>
<evidence type="ECO:0000313" key="3">
    <source>
        <dbReference type="Proteomes" id="UP000673383"/>
    </source>
</evidence>
<organism evidence="2 3">
    <name type="scientific">Bradyrhizobium elkanii</name>
    <dbReference type="NCBI Taxonomy" id="29448"/>
    <lineage>
        <taxon>Bacteria</taxon>
        <taxon>Pseudomonadati</taxon>
        <taxon>Pseudomonadota</taxon>
        <taxon>Alphaproteobacteria</taxon>
        <taxon>Hyphomicrobiales</taxon>
        <taxon>Nitrobacteraceae</taxon>
        <taxon>Bradyrhizobium</taxon>
    </lineage>
</organism>
<feature type="transmembrane region" description="Helical" evidence="1">
    <location>
        <begin position="163"/>
        <end position="184"/>
    </location>
</feature>
<accession>A0A8I2C182</accession>
<reference evidence="2" key="1">
    <citation type="submission" date="2021-02" db="EMBL/GenBank/DDBJ databases">
        <title>Genomic Encyclopedia of Type Strains, Phase IV (KMG-V): Genome sequencing to study the core and pangenomes of soil and plant-associated prokaryotes.</title>
        <authorList>
            <person name="Whitman W."/>
        </authorList>
    </citation>
    <scope>NUCLEOTIDE SEQUENCE</scope>
    <source>
        <strain evidence="2">USDA 406</strain>
    </source>
</reference>
<keyword evidence="1" id="KW-1133">Transmembrane helix</keyword>
<dbReference type="Proteomes" id="UP000673383">
    <property type="component" value="Unassembled WGS sequence"/>
</dbReference>
<evidence type="ECO:0000256" key="1">
    <source>
        <dbReference type="SAM" id="Phobius"/>
    </source>
</evidence>
<feature type="transmembrane region" description="Helical" evidence="1">
    <location>
        <begin position="12"/>
        <end position="33"/>
    </location>
</feature>
<keyword evidence="1" id="KW-0472">Membrane</keyword>
<proteinExistence type="predicted"/>
<keyword evidence="1" id="KW-0812">Transmembrane</keyword>
<comment type="caution">
    <text evidence="2">The sequence shown here is derived from an EMBL/GenBank/DDBJ whole genome shotgun (WGS) entry which is preliminary data.</text>
</comment>